<dbReference type="InterPro" id="IPR009009">
    <property type="entry name" value="RlpA-like_DPBB"/>
</dbReference>
<dbReference type="HAMAP" id="MF_02071">
    <property type="entry name" value="RlpA"/>
    <property type="match status" value="1"/>
</dbReference>
<dbReference type="HOGENOM" id="CLU_042923_7_1_10"/>
<evidence type="ECO:0000313" key="6">
    <source>
        <dbReference type="EMBL" id="AFN74575.1"/>
    </source>
</evidence>
<dbReference type="Pfam" id="PF03330">
    <property type="entry name" value="DPBB_1"/>
    <property type="match status" value="1"/>
</dbReference>
<dbReference type="KEGG" id="mro:MROS_1338"/>
<evidence type="ECO:0000256" key="2">
    <source>
        <dbReference type="ARBA" id="ARBA00023316"/>
    </source>
</evidence>
<accession>I6Z5Y6</accession>
<dbReference type="SUPFAM" id="SSF50685">
    <property type="entry name" value="Barwin-like endoglucanases"/>
    <property type="match status" value="1"/>
</dbReference>
<evidence type="ECO:0000259" key="5">
    <source>
        <dbReference type="Pfam" id="PF03330"/>
    </source>
</evidence>
<dbReference type="InterPro" id="IPR012997">
    <property type="entry name" value="RplA"/>
</dbReference>
<feature type="domain" description="RlpA-like protein double-psi beta-barrel" evidence="5">
    <location>
        <begin position="60"/>
        <end position="149"/>
    </location>
</feature>
<dbReference type="STRING" id="1191523.MROS_1338"/>
<keyword evidence="7" id="KW-1185">Reference proteome</keyword>
<evidence type="ECO:0000256" key="1">
    <source>
        <dbReference type="ARBA" id="ARBA00023239"/>
    </source>
</evidence>
<comment type="similarity">
    <text evidence="3 4">Belongs to the RlpA family.</text>
</comment>
<dbReference type="EMBL" id="CP003557">
    <property type="protein sequence ID" value="AFN74575.1"/>
    <property type="molecule type" value="Genomic_DNA"/>
</dbReference>
<organism evidence="6 7">
    <name type="scientific">Melioribacter roseus (strain DSM 23840 / JCM 17771 / VKM B-2668 / P3M-2)</name>
    <dbReference type="NCBI Taxonomy" id="1191523"/>
    <lineage>
        <taxon>Bacteria</taxon>
        <taxon>Pseudomonadati</taxon>
        <taxon>Ignavibacteriota</taxon>
        <taxon>Ignavibacteria</taxon>
        <taxon>Ignavibacteriales</taxon>
        <taxon>Melioribacteraceae</taxon>
        <taxon>Melioribacter</taxon>
    </lineage>
</organism>
<dbReference type="GO" id="GO:0008932">
    <property type="term" value="F:lytic endotransglycosylase activity"/>
    <property type="evidence" value="ECO:0007669"/>
    <property type="project" value="UniProtKB-UniRule"/>
</dbReference>
<keyword evidence="2 3" id="KW-0961">Cell wall biogenesis/degradation</keyword>
<evidence type="ECO:0000256" key="3">
    <source>
        <dbReference type="HAMAP-Rule" id="MF_02071"/>
    </source>
</evidence>
<protein>
    <recommendedName>
        <fullName evidence="3">Probable endolytic peptidoglycan transglycosylase RlpA</fullName>
        <ecNumber evidence="3">4.2.2.-</ecNumber>
    </recommendedName>
</protein>
<keyword evidence="6" id="KW-0449">Lipoprotein</keyword>
<keyword evidence="1 3" id="KW-0456">Lyase</keyword>
<evidence type="ECO:0000313" key="7">
    <source>
        <dbReference type="Proteomes" id="UP000009011"/>
    </source>
</evidence>
<dbReference type="EC" id="4.2.2.-" evidence="3"/>
<dbReference type="InterPro" id="IPR034718">
    <property type="entry name" value="RlpA"/>
</dbReference>
<dbReference type="GO" id="GO:0000270">
    <property type="term" value="P:peptidoglycan metabolic process"/>
    <property type="evidence" value="ECO:0007669"/>
    <property type="project" value="UniProtKB-UniRule"/>
</dbReference>
<dbReference type="Gene3D" id="2.40.40.10">
    <property type="entry name" value="RlpA-like domain"/>
    <property type="match status" value="1"/>
</dbReference>
<dbReference type="PANTHER" id="PTHR34183:SF1">
    <property type="entry name" value="ENDOLYTIC PEPTIDOGLYCAN TRANSGLYCOSYLASE RLPA"/>
    <property type="match status" value="1"/>
</dbReference>
<sequence>MQIYEKNFFVQNNYCFMLGKINKISIIACLTLIITACSSSVRFTSKTEKSPDDYNSLRVQTGIASFYSDEFHNKITYSGEVYDMNSVSAAHPFFPMGTLVRVTNLANKKSIVLKINDRMPYRPDRIIDLSLGAARELGFVEEGLAEVKVEVLEWGKGKK</sequence>
<evidence type="ECO:0000256" key="4">
    <source>
        <dbReference type="RuleBase" id="RU003495"/>
    </source>
</evidence>
<dbReference type="NCBIfam" id="TIGR00413">
    <property type="entry name" value="rlpA"/>
    <property type="match status" value="1"/>
</dbReference>
<dbReference type="CDD" id="cd22268">
    <property type="entry name" value="DPBB_RlpA-like"/>
    <property type="match status" value="1"/>
</dbReference>
<name>I6Z5Y6_MELRP</name>
<dbReference type="Proteomes" id="UP000009011">
    <property type="component" value="Chromosome"/>
</dbReference>
<reference evidence="6 7" key="1">
    <citation type="journal article" date="2013" name="PLoS ONE">
        <title>Genomic analysis of Melioribacter roseus, facultatively anaerobic organotrophic bacterium representing a novel deep lineage within Bacteriodetes/Chlorobi group.</title>
        <authorList>
            <person name="Kadnikov V.V."/>
            <person name="Mardanov A.V."/>
            <person name="Podosokorskaya O.A."/>
            <person name="Gavrilov S.N."/>
            <person name="Kublanov I.V."/>
            <person name="Beletsky A.V."/>
            <person name="Bonch-Osmolovskaya E.A."/>
            <person name="Ravin N.V."/>
        </authorList>
    </citation>
    <scope>NUCLEOTIDE SEQUENCE [LARGE SCALE GENOMIC DNA]</scope>
    <source>
        <strain evidence="7">JCM 17771 / P3M-2</strain>
    </source>
</reference>
<dbReference type="AlphaFoldDB" id="I6Z5Y6"/>
<dbReference type="GO" id="GO:0071555">
    <property type="term" value="P:cell wall organization"/>
    <property type="evidence" value="ECO:0007669"/>
    <property type="project" value="UniProtKB-KW"/>
</dbReference>
<gene>
    <name evidence="3" type="primary">rlpA</name>
    <name evidence="6" type="ordered locus">MROS_1338</name>
</gene>
<comment type="function">
    <text evidence="3">Lytic transglycosylase with a strong preference for naked glycan strands that lack stem peptides.</text>
</comment>
<proteinExistence type="inferred from homology"/>
<dbReference type="eggNOG" id="COG0797">
    <property type="taxonomic scope" value="Bacteria"/>
</dbReference>
<dbReference type="InterPro" id="IPR036908">
    <property type="entry name" value="RlpA-like_sf"/>
</dbReference>
<dbReference type="PANTHER" id="PTHR34183">
    <property type="entry name" value="ENDOLYTIC PEPTIDOGLYCAN TRANSGLYCOSYLASE RLPA"/>
    <property type="match status" value="1"/>
</dbReference>